<dbReference type="OrthoDB" id="2129491at2759"/>
<evidence type="ECO:0000256" key="1">
    <source>
        <dbReference type="SAM" id="Coils"/>
    </source>
</evidence>
<name>A0A165F8C9_XYLHT</name>
<dbReference type="STRING" id="1328760.A0A165F8C9"/>
<organism evidence="3 4">
    <name type="scientific">Xylona heveae (strain CBS 132557 / TC161)</name>
    <dbReference type="NCBI Taxonomy" id="1328760"/>
    <lineage>
        <taxon>Eukaryota</taxon>
        <taxon>Fungi</taxon>
        <taxon>Dikarya</taxon>
        <taxon>Ascomycota</taxon>
        <taxon>Pezizomycotina</taxon>
        <taxon>Xylonomycetes</taxon>
        <taxon>Xylonales</taxon>
        <taxon>Xylonaceae</taxon>
        <taxon>Xylona</taxon>
    </lineage>
</organism>
<evidence type="ECO:0000313" key="3">
    <source>
        <dbReference type="EMBL" id="KZF20694.1"/>
    </source>
</evidence>
<keyword evidence="4" id="KW-1185">Reference proteome</keyword>
<dbReference type="EMBL" id="KV407462">
    <property type="protein sequence ID" value="KZF20694.1"/>
    <property type="molecule type" value="Genomic_DNA"/>
</dbReference>
<reference evidence="3 4" key="1">
    <citation type="journal article" date="2016" name="Fungal Biol.">
        <title>The genome of Xylona heveae provides a window into fungal endophytism.</title>
        <authorList>
            <person name="Gazis R."/>
            <person name="Kuo A."/>
            <person name="Riley R."/>
            <person name="LaButti K."/>
            <person name="Lipzen A."/>
            <person name="Lin J."/>
            <person name="Amirebrahimi M."/>
            <person name="Hesse C.N."/>
            <person name="Spatafora J.W."/>
            <person name="Henrissat B."/>
            <person name="Hainaut M."/>
            <person name="Grigoriev I.V."/>
            <person name="Hibbett D.S."/>
        </authorList>
    </citation>
    <scope>NUCLEOTIDE SEQUENCE [LARGE SCALE GENOMIC DNA]</scope>
    <source>
        <strain evidence="3 4">TC161</strain>
    </source>
</reference>
<dbReference type="AlphaFoldDB" id="A0A165F8C9"/>
<feature type="compositionally biased region" description="Low complexity" evidence="2">
    <location>
        <begin position="397"/>
        <end position="411"/>
    </location>
</feature>
<dbReference type="RefSeq" id="XP_018186249.1">
    <property type="nucleotide sequence ID" value="XM_018329527.1"/>
</dbReference>
<dbReference type="GeneID" id="28894664"/>
<feature type="region of interest" description="Disordered" evidence="2">
    <location>
        <begin position="394"/>
        <end position="414"/>
    </location>
</feature>
<feature type="coiled-coil region" evidence="1">
    <location>
        <begin position="210"/>
        <end position="301"/>
    </location>
</feature>
<keyword evidence="1" id="KW-0175">Coiled coil</keyword>
<accession>A0A165F8C9</accession>
<dbReference type="Proteomes" id="UP000076632">
    <property type="component" value="Unassembled WGS sequence"/>
</dbReference>
<feature type="coiled-coil region" evidence="1">
    <location>
        <begin position="12"/>
        <end position="154"/>
    </location>
</feature>
<protein>
    <recommendedName>
        <fullName evidence="5">Hook C-terminal domain-containing protein</fullName>
    </recommendedName>
</protein>
<proteinExistence type="predicted"/>
<gene>
    <name evidence="3" type="ORF">L228DRAFT_177435</name>
</gene>
<dbReference type="InParanoid" id="A0A165F8C9"/>
<sequence>MAERFRQKLEASKEIEKEVNVLRENLDEANEHLKELDAIKKQCAGLQLANAEYRKNLPMLEQDIHELQKIKRSLEFEKSTLAQKFDRVNEQLVKDQDLLAEQQDRIRELEADHVPFVQANGNLDSELASSEEDSSALKLENNNLKAEIKKLSEQSTSPEKFLLEQLLEDAKTKTEIFERKYLEVHSEKLVLEASLNELRQEDPTGSARTFLSLREKLQNAKEEAAKTSKELNDAKTELSNVKRQLLTAQTDLSLVDKDRLEVLEGVKKANSSQTEELSNEIEQFQRRYKDLESDLDVQKTLLNAALLGKGALQEELSNRLTKESDRASAEIKAGIELLKAAAEGQEGSQGALEDHIGKMMSKLIEYRERISKRSEHIKKQNEIIMSLEKQVENAQKSAAESSSTDSSAQEAALREEMRNIQRENSLIATAWYDLTSRLQTNSVVVQRRNDAPKSWLNKQRQLLTASSASVHRR</sequence>
<dbReference type="OMA" id="QVIISAW"/>
<evidence type="ECO:0000313" key="4">
    <source>
        <dbReference type="Proteomes" id="UP000076632"/>
    </source>
</evidence>
<evidence type="ECO:0008006" key="5">
    <source>
        <dbReference type="Google" id="ProtNLM"/>
    </source>
</evidence>
<evidence type="ECO:0000256" key="2">
    <source>
        <dbReference type="SAM" id="MobiDB-lite"/>
    </source>
</evidence>